<dbReference type="InterPro" id="IPR012677">
    <property type="entry name" value="Nucleotide-bd_a/b_plait_sf"/>
</dbReference>
<name>A0A1E3PBP8_WICAA</name>
<feature type="compositionally biased region" description="Basic and acidic residues" evidence="5">
    <location>
        <begin position="256"/>
        <end position="272"/>
    </location>
</feature>
<feature type="compositionally biased region" description="Basic and acidic residues" evidence="5">
    <location>
        <begin position="127"/>
        <end position="139"/>
    </location>
</feature>
<sequence length="279" mass="31735">MGTKIIKKSSIKPKKQGSIARPKKESKKVIIKAKKATEPEFDQDEESEEEITHIPSDLSGSESSGSESEVEEDAAENSKSAEAESEDEEDLGGFSSTDDEQDEQDDDEDSEEEEEKEEPKKSKKQEKKKESHEVKKLPKVDSNVSKKSKKAKKGVIYIGRLPDGFEEKELSKYFNQFGEITNVKLARNKKTGKSRHFAFLEFSNVDDAKIAQDTMNNYLLMNHQLKVELVQEDFKSSKKSKKSYFRVSKLKKDVKSLNEKDQAKREKRKEALKAAGINF</sequence>
<dbReference type="RefSeq" id="XP_019042032.1">
    <property type="nucleotide sequence ID" value="XM_019183071.1"/>
</dbReference>
<dbReference type="SMART" id="SM00360">
    <property type="entry name" value="RRM"/>
    <property type="match status" value="1"/>
</dbReference>
<feature type="compositionally biased region" description="Acidic residues" evidence="5">
    <location>
        <begin position="39"/>
        <end position="49"/>
    </location>
</feature>
<dbReference type="InterPro" id="IPR035979">
    <property type="entry name" value="RBD_domain_sf"/>
</dbReference>
<feature type="compositionally biased region" description="Low complexity" evidence="5">
    <location>
        <begin position="56"/>
        <end position="67"/>
    </location>
</feature>
<organism evidence="7 8">
    <name type="scientific">Wickerhamomyces anomalus (strain ATCC 58044 / CBS 1984 / NCYC 433 / NRRL Y-366-8)</name>
    <name type="common">Yeast</name>
    <name type="synonym">Hansenula anomala</name>
    <dbReference type="NCBI Taxonomy" id="683960"/>
    <lineage>
        <taxon>Eukaryota</taxon>
        <taxon>Fungi</taxon>
        <taxon>Dikarya</taxon>
        <taxon>Ascomycota</taxon>
        <taxon>Saccharomycotina</taxon>
        <taxon>Saccharomycetes</taxon>
        <taxon>Phaffomycetales</taxon>
        <taxon>Wickerhamomycetaceae</taxon>
        <taxon>Wickerhamomyces</taxon>
    </lineage>
</organism>
<dbReference type="GO" id="GO:0000463">
    <property type="term" value="P:maturation of LSU-rRNA from tricistronic rRNA transcript (SSU-rRNA, 5.8S rRNA, LSU-rRNA)"/>
    <property type="evidence" value="ECO:0007669"/>
    <property type="project" value="EnsemblFungi"/>
</dbReference>
<gene>
    <name evidence="7" type="ORF">WICANDRAFT_60871</name>
</gene>
<feature type="domain" description="RRM" evidence="6">
    <location>
        <begin position="154"/>
        <end position="232"/>
    </location>
</feature>
<dbReference type="EMBL" id="KV454208">
    <property type="protein sequence ID" value="ODQ62825.1"/>
    <property type="molecule type" value="Genomic_DNA"/>
</dbReference>
<dbReference type="SUPFAM" id="SSF54928">
    <property type="entry name" value="RNA-binding domain, RBD"/>
    <property type="match status" value="1"/>
</dbReference>
<feature type="region of interest" description="Disordered" evidence="5">
    <location>
        <begin position="1"/>
        <end position="146"/>
    </location>
</feature>
<dbReference type="OrthoDB" id="21467at2759"/>
<dbReference type="GeneID" id="30200317"/>
<dbReference type="GO" id="GO:0030687">
    <property type="term" value="C:preribosome, large subunit precursor"/>
    <property type="evidence" value="ECO:0007669"/>
    <property type="project" value="EnsemblFungi"/>
</dbReference>
<keyword evidence="8" id="KW-1185">Reference proteome</keyword>
<dbReference type="CDD" id="cd12307">
    <property type="entry name" value="RRM_NIFK_like"/>
    <property type="match status" value="1"/>
</dbReference>
<evidence type="ECO:0000313" key="7">
    <source>
        <dbReference type="EMBL" id="ODQ62825.1"/>
    </source>
</evidence>
<dbReference type="Gene3D" id="3.30.70.330">
    <property type="match status" value="1"/>
</dbReference>
<dbReference type="InterPro" id="IPR000504">
    <property type="entry name" value="RRM_dom"/>
</dbReference>
<dbReference type="GO" id="GO:0005730">
    <property type="term" value="C:nucleolus"/>
    <property type="evidence" value="ECO:0007669"/>
    <property type="project" value="UniProtKB-SubCell"/>
</dbReference>
<dbReference type="PROSITE" id="PS50102">
    <property type="entry name" value="RRM"/>
    <property type="match status" value="1"/>
</dbReference>
<accession>A0A1E3PBP8</accession>
<dbReference type="AlphaFoldDB" id="A0A1E3PBP8"/>
<comment type="subcellular location">
    <subcellularLocation>
        <location evidence="1">Nucleus</location>
        <location evidence="1">Nucleolus</location>
    </subcellularLocation>
</comment>
<evidence type="ECO:0000259" key="6">
    <source>
        <dbReference type="PROSITE" id="PS50102"/>
    </source>
</evidence>
<evidence type="ECO:0000256" key="3">
    <source>
        <dbReference type="ARBA" id="ARBA00023242"/>
    </source>
</evidence>
<keyword evidence="2 4" id="KW-0694">RNA-binding</keyword>
<dbReference type="GO" id="GO:0043023">
    <property type="term" value="F:ribosomal large subunit binding"/>
    <property type="evidence" value="ECO:0007669"/>
    <property type="project" value="EnsemblFungi"/>
</dbReference>
<proteinExistence type="predicted"/>
<dbReference type="GO" id="GO:0019843">
    <property type="term" value="F:rRNA binding"/>
    <property type="evidence" value="ECO:0007669"/>
    <property type="project" value="EnsemblFungi"/>
</dbReference>
<dbReference type="PANTHER" id="PTHR46754">
    <property type="entry name" value="MKI67 FHA DOMAIN-INTERACTING NUCLEOLAR PHOSPHOPROTEIN"/>
    <property type="match status" value="1"/>
</dbReference>
<dbReference type="Pfam" id="PF00076">
    <property type="entry name" value="RRM_1"/>
    <property type="match status" value="1"/>
</dbReference>
<feature type="compositionally biased region" description="Acidic residues" evidence="5">
    <location>
        <begin position="83"/>
        <end position="116"/>
    </location>
</feature>
<feature type="region of interest" description="Disordered" evidence="5">
    <location>
        <begin position="256"/>
        <end position="279"/>
    </location>
</feature>
<feature type="compositionally biased region" description="Basic residues" evidence="5">
    <location>
        <begin position="1"/>
        <end position="15"/>
    </location>
</feature>
<evidence type="ECO:0000256" key="4">
    <source>
        <dbReference type="PROSITE-ProRule" id="PRU00176"/>
    </source>
</evidence>
<reference evidence="7 8" key="1">
    <citation type="journal article" date="2016" name="Proc. Natl. Acad. Sci. U.S.A.">
        <title>Comparative genomics of biotechnologically important yeasts.</title>
        <authorList>
            <person name="Riley R."/>
            <person name="Haridas S."/>
            <person name="Wolfe K.H."/>
            <person name="Lopes M.R."/>
            <person name="Hittinger C.T."/>
            <person name="Goeker M."/>
            <person name="Salamov A.A."/>
            <person name="Wisecaver J.H."/>
            <person name="Long T.M."/>
            <person name="Calvey C.H."/>
            <person name="Aerts A.L."/>
            <person name="Barry K.W."/>
            <person name="Choi C."/>
            <person name="Clum A."/>
            <person name="Coughlan A.Y."/>
            <person name="Deshpande S."/>
            <person name="Douglass A.P."/>
            <person name="Hanson S.J."/>
            <person name="Klenk H.-P."/>
            <person name="LaButti K.M."/>
            <person name="Lapidus A."/>
            <person name="Lindquist E.A."/>
            <person name="Lipzen A.M."/>
            <person name="Meier-Kolthoff J.P."/>
            <person name="Ohm R.A."/>
            <person name="Otillar R.P."/>
            <person name="Pangilinan J.L."/>
            <person name="Peng Y."/>
            <person name="Rokas A."/>
            <person name="Rosa C.A."/>
            <person name="Scheuner C."/>
            <person name="Sibirny A.A."/>
            <person name="Slot J.C."/>
            <person name="Stielow J.B."/>
            <person name="Sun H."/>
            <person name="Kurtzman C.P."/>
            <person name="Blackwell M."/>
            <person name="Grigoriev I.V."/>
            <person name="Jeffries T.W."/>
        </authorList>
    </citation>
    <scope>NUCLEOTIDE SEQUENCE [LARGE SCALE GENOMIC DNA]</scope>
    <source>
        <strain evidence="8">ATCC 58044 / CBS 1984 / NCYC 433 / NRRL Y-366-8</strain>
    </source>
</reference>
<keyword evidence="3" id="KW-0539">Nucleus</keyword>
<dbReference type="STRING" id="683960.A0A1E3PBP8"/>
<evidence type="ECO:0000256" key="5">
    <source>
        <dbReference type="SAM" id="MobiDB-lite"/>
    </source>
</evidence>
<protein>
    <recommendedName>
        <fullName evidence="6">RRM domain-containing protein</fullName>
    </recommendedName>
</protein>
<evidence type="ECO:0000313" key="8">
    <source>
        <dbReference type="Proteomes" id="UP000094112"/>
    </source>
</evidence>
<dbReference type="Proteomes" id="UP000094112">
    <property type="component" value="Unassembled WGS sequence"/>
</dbReference>
<evidence type="ECO:0000256" key="1">
    <source>
        <dbReference type="ARBA" id="ARBA00004604"/>
    </source>
</evidence>
<feature type="compositionally biased region" description="Basic residues" evidence="5">
    <location>
        <begin position="24"/>
        <end position="34"/>
    </location>
</feature>
<evidence type="ECO:0000256" key="2">
    <source>
        <dbReference type="ARBA" id="ARBA00022884"/>
    </source>
</evidence>